<evidence type="ECO:0000259" key="5">
    <source>
        <dbReference type="Pfam" id="PF13407"/>
    </source>
</evidence>
<dbReference type="EMBL" id="LOBU02000039">
    <property type="protein sequence ID" value="OKA03209.1"/>
    <property type="molecule type" value="Genomic_DNA"/>
</dbReference>
<organism evidence="6 8">
    <name type="scientific">Amycolatopsis regifaucium</name>
    <dbReference type="NCBI Taxonomy" id="546365"/>
    <lineage>
        <taxon>Bacteria</taxon>
        <taxon>Bacillati</taxon>
        <taxon>Actinomycetota</taxon>
        <taxon>Actinomycetes</taxon>
        <taxon>Pseudonocardiales</taxon>
        <taxon>Pseudonocardiaceae</taxon>
        <taxon>Amycolatopsis</taxon>
    </lineage>
</organism>
<comment type="subcellular location">
    <subcellularLocation>
        <location evidence="1">Cell envelope</location>
    </subcellularLocation>
</comment>
<dbReference type="Proteomes" id="UP000186883">
    <property type="component" value="Unassembled WGS sequence"/>
</dbReference>
<dbReference type="InterPro" id="IPR028082">
    <property type="entry name" value="Peripla_BP_I"/>
</dbReference>
<accession>A0A154MGC8</accession>
<comment type="similarity">
    <text evidence="2">Belongs to the bacterial solute-binding protein 2 family.</text>
</comment>
<dbReference type="EMBL" id="LQCI01000024">
    <property type="protein sequence ID" value="KZB83137.1"/>
    <property type="molecule type" value="Genomic_DNA"/>
</dbReference>
<keyword evidence="9" id="KW-1185">Reference proteome</keyword>
<dbReference type="GO" id="GO:0030313">
    <property type="term" value="C:cell envelope"/>
    <property type="evidence" value="ECO:0007669"/>
    <property type="project" value="UniProtKB-SubCell"/>
</dbReference>
<dbReference type="Pfam" id="PF13407">
    <property type="entry name" value="Peripla_BP_4"/>
    <property type="match status" value="1"/>
</dbReference>
<protein>
    <recommendedName>
        <fullName evidence="5">Periplasmic binding protein domain-containing protein</fullName>
    </recommendedName>
</protein>
<reference evidence="7 9" key="2">
    <citation type="submission" date="2016-11" db="EMBL/GenBank/DDBJ databases">
        <title>Genome sequencing of Amycolatopsis regifaucium.</title>
        <authorList>
            <person name="Mayilraj S."/>
            <person name="Kaur N."/>
        </authorList>
    </citation>
    <scope>NUCLEOTIDE SEQUENCE [LARGE SCALE GENOMIC DNA]</scope>
    <source>
        <strain evidence="7 9">GY080</strain>
    </source>
</reference>
<evidence type="ECO:0000256" key="2">
    <source>
        <dbReference type="ARBA" id="ARBA00007639"/>
    </source>
</evidence>
<feature type="signal peptide" evidence="4">
    <location>
        <begin position="1"/>
        <end position="27"/>
    </location>
</feature>
<evidence type="ECO:0000256" key="4">
    <source>
        <dbReference type="SAM" id="SignalP"/>
    </source>
</evidence>
<dbReference type="Gene3D" id="3.40.50.2300">
    <property type="match status" value="2"/>
</dbReference>
<evidence type="ECO:0000313" key="8">
    <source>
        <dbReference type="Proteomes" id="UP000076321"/>
    </source>
</evidence>
<gene>
    <name evidence="7" type="ORF">ATP06_0237420</name>
    <name evidence="6" type="ORF">AVL48_36580</name>
</gene>
<evidence type="ECO:0000313" key="6">
    <source>
        <dbReference type="EMBL" id="KZB83137.1"/>
    </source>
</evidence>
<dbReference type="AlphaFoldDB" id="A0A154MGC8"/>
<dbReference type="InterPro" id="IPR025997">
    <property type="entry name" value="SBP_2_dom"/>
</dbReference>
<dbReference type="SUPFAM" id="SSF53822">
    <property type="entry name" value="Periplasmic binding protein-like I"/>
    <property type="match status" value="1"/>
</dbReference>
<evidence type="ECO:0000256" key="1">
    <source>
        <dbReference type="ARBA" id="ARBA00004196"/>
    </source>
</evidence>
<evidence type="ECO:0000313" key="7">
    <source>
        <dbReference type="EMBL" id="OKA03209.1"/>
    </source>
</evidence>
<dbReference type="PANTHER" id="PTHR46847">
    <property type="entry name" value="D-ALLOSE-BINDING PERIPLASMIC PROTEIN-RELATED"/>
    <property type="match status" value="1"/>
</dbReference>
<dbReference type="GO" id="GO:0030246">
    <property type="term" value="F:carbohydrate binding"/>
    <property type="evidence" value="ECO:0007669"/>
    <property type="project" value="UniProtKB-ARBA"/>
</dbReference>
<feature type="domain" description="Periplasmic binding protein" evidence="5">
    <location>
        <begin position="81"/>
        <end position="328"/>
    </location>
</feature>
<evidence type="ECO:0000313" key="9">
    <source>
        <dbReference type="Proteomes" id="UP000186883"/>
    </source>
</evidence>
<feature type="chain" id="PRO_5043134819" description="Periplasmic binding protein domain-containing protein" evidence="4">
    <location>
        <begin position="28"/>
        <end position="363"/>
    </location>
</feature>
<name>A0A154MGC8_9PSEU</name>
<dbReference type="Proteomes" id="UP000076321">
    <property type="component" value="Unassembled WGS sequence"/>
</dbReference>
<comment type="caution">
    <text evidence="6">The sequence shown here is derived from an EMBL/GenBank/DDBJ whole genome shotgun (WGS) entry which is preliminary data.</text>
</comment>
<reference evidence="6 8" key="1">
    <citation type="submission" date="2015-12" db="EMBL/GenBank/DDBJ databases">
        <title>Amycolatopsis regifaucium genome sequencing and assembly.</title>
        <authorList>
            <person name="Mayilraj S."/>
        </authorList>
    </citation>
    <scope>NUCLEOTIDE SEQUENCE [LARGE SCALE GENOMIC DNA]</scope>
    <source>
        <strain evidence="6 8">GY080</strain>
    </source>
</reference>
<dbReference type="PANTHER" id="PTHR46847:SF1">
    <property type="entry name" value="D-ALLOSE-BINDING PERIPLASMIC PROTEIN-RELATED"/>
    <property type="match status" value="1"/>
</dbReference>
<keyword evidence="3 4" id="KW-0732">Signal</keyword>
<proteinExistence type="inferred from homology"/>
<evidence type="ECO:0000256" key="3">
    <source>
        <dbReference type="ARBA" id="ARBA00022729"/>
    </source>
</evidence>
<sequence>MNGNGTMKLTKKIVALALAAVTATAVASCSVDSGSSEAQSGNGNQAFGSTVELMPARQKALDTMKGKKIAFVPILFKGYQLTENWGTTMQRTFDKLGAEFKVYDSNFSSDRMISTINDLIARKAADVLVLQNQDLGLLDNAIDRAQKAGIYTVVLNMMSARLGDAFVGVDVYGAAQSIAKRAMSDCDGRNAPKTISIIDGPGNDPASILWNQGIKDVVEPAGYKVLVAHSQFQNAQAQAAAESVLQQQQGKLCGFMVTFDLNSITVGQTVKAAESRGQVQPGSVGVYTLDADSNWCAALKQGLVTASAAYDVQGIGAAGAVAAQNLIMNGAQPGSAHSVAYVSDTVVDKTNIDKTTIACYESQ</sequence>